<sequence length="114" mass="12544">MSYRNKLIRFNVTIVKAASPLASINPRQAPARPSLAGLCGAGFGAGAGAARRRLLNDSILVLLPNGERRGDRCSNREPLELATFHSHKRLASRRRFSREFRSRGARRSLDATTS</sequence>
<comment type="caution">
    <text evidence="2">The sequence shown here is derived from an EMBL/GenBank/DDBJ whole genome shotgun (WGS) entry which is preliminary data.</text>
</comment>
<reference evidence="2 3" key="1">
    <citation type="journal article" date="2019" name="Commun. Biol.">
        <title>The bagworm genome reveals a unique fibroin gene that provides high tensile strength.</title>
        <authorList>
            <person name="Kono N."/>
            <person name="Nakamura H."/>
            <person name="Ohtoshi R."/>
            <person name="Tomita M."/>
            <person name="Numata K."/>
            <person name="Arakawa K."/>
        </authorList>
    </citation>
    <scope>NUCLEOTIDE SEQUENCE [LARGE SCALE GENOMIC DNA]</scope>
</reference>
<keyword evidence="3" id="KW-1185">Reference proteome</keyword>
<dbReference type="AlphaFoldDB" id="A0A4C2AFW5"/>
<dbReference type="Proteomes" id="UP000299102">
    <property type="component" value="Unassembled WGS sequence"/>
</dbReference>
<feature type="region of interest" description="Disordered" evidence="1">
    <location>
        <begin position="95"/>
        <end position="114"/>
    </location>
</feature>
<protein>
    <submittedName>
        <fullName evidence="2">Uncharacterized protein</fullName>
    </submittedName>
</protein>
<evidence type="ECO:0000256" key="1">
    <source>
        <dbReference type="SAM" id="MobiDB-lite"/>
    </source>
</evidence>
<name>A0A4C2AFW5_EUMVA</name>
<dbReference type="EMBL" id="BGZK01003012">
    <property type="protein sequence ID" value="GBP97825.1"/>
    <property type="molecule type" value="Genomic_DNA"/>
</dbReference>
<evidence type="ECO:0000313" key="3">
    <source>
        <dbReference type="Proteomes" id="UP000299102"/>
    </source>
</evidence>
<gene>
    <name evidence="2" type="ORF">EVAR_95639_1</name>
</gene>
<organism evidence="2 3">
    <name type="scientific">Eumeta variegata</name>
    <name type="common">Bagworm moth</name>
    <name type="synonym">Eumeta japonica</name>
    <dbReference type="NCBI Taxonomy" id="151549"/>
    <lineage>
        <taxon>Eukaryota</taxon>
        <taxon>Metazoa</taxon>
        <taxon>Ecdysozoa</taxon>
        <taxon>Arthropoda</taxon>
        <taxon>Hexapoda</taxon>
        <taxon>Insecta</taxon>
        <taxon>Pterygota</taxon>
        <taxon>Neoptera</taxon>
        <taxon>Endopterygota</taxon>
        <taxon>Lepidoptera</taxon>
        <taxon>Glossata</taxon>
        <taxon>Ditrysia</taxon>
        <taxon>Tineoidea</taxon>
        <taxon>Psychidae</taxon>
        <taxon>Oiketicinae</taxon>
        <taxon>Eumeta</taxon>
    </lineage>
</organism>
<proteinExistence type="predicted"/>
<accession>A0A4C2AFW5</accession>
<evidence type="ECO:0000313" key="2">
    <source>
        <dbReference type="EMBL" id="GBP97825.1"/>
    </source>
</evidence>